<evidence type="ECO:0000256" key="1">
    <source>
        <dbReference type="SAM" id="Phobius"/>
    </source>
</evidence>
<dbReference type="InterPro" id="IPR024529">
    <property type="entry name" value="ECF_trnsprt_substrate-spec"/>
</dbReference>
<proteinExistence type="predicted"/>
<feature type="transmembrane region" description="Helical" evidence="1">
    <location>
        <begin position="87"/>
        <end position="109"/>
    </location>
</feature>
<dbReference type="Gene3D" id="1.10.1760.20">
    <property type="match status" value="1"/>
</dbReference>
<feature type="transmembrane region" description="Helical" evidence="1">
    <location>
        <begin position="15"/>
        <end position="36"/>
    </location>
</feature>
<feature type="transmembrane region" description="Helical" evidence="1">
    <location>
        <begin position="121"/>
        <end position="145"/>
    </location>
</feature>
<reference evidence="2" key="1">
    <citation type="submission" date="2019-11" db="EMBL/GenBank/DDBJ databases">
        <authorList>
            <person name="Feng L."/>
        </authorList>
    </citation>
    <scope>NUCLEOTIDE SEQUENCE</scope>
    <source>
        <strain evidence="2">CParaputrificumLFYP93</strain>
    </source>
</reference>
<feature type="transmembrane region" description="Helical" evidence="1">
    <location>
        <begin position="165"/>
        <end position="192"/>
    </location>
</feature>
<dbReference type="EMBL" id="CACRTV010000062">
    <property type="protein sequence ID" value="VYU53591.1"/>
    <property type="molecule type" value="Genomic_DNA"/>
</dbReference>
<dbReference type="RefSeq" id="WP_156562026.1">
    <property type="nucleotide sequence ID" value="NZ_CACRTV010000062.1"/>
</dbReference>
<dbReference type="Pfam" id="PF12822">
    <property type="entry name" value="ECF_trnsprt"/>
    <property type="match status" value="1"/>
</dbReference>
<protein>
    <submittedName>
        <fullName evidence="2">Pantothenic acid transporter PanT</fullName>
    </submittedName>
</protein>
<sequence>MERSYVNKKFGTRQLVIIGMLSGISIFMGLTGFGMIPTPWMKVTIQHLPVIIGGIVEGPIVGGIVGLIFGIFSMYLNMTQPVLLSPIFMNPIIAIIPRVLIGIVSYYVFKIIKERFNKEKLGLILSAIAGTITNTAGVLGLTYILAMEQFAALKEISSTAVAGALGTIAVSNGIPECIVAVMIVVPVCLALFKLNKRR</sequence>
<organism evidence="2">
    <name type="scientific">Clostridium paraputrificum</name>
    <dbReference type="NCBI Taxonomy" id="29363"/>
    <lineage>
        <taxon>Bacteria</taxon>
        <taxon>Bacillati</taxon>
        <taxon>Bacillota</taxon>
        <taxon>Clostridia</taxon>
        <taxon>Eubacteriales</taxon>
        <taxon>Clostridiaceae</taxon>
        <taxon>Clostridium</taxon>
    </lineage>
</organism>
<dbReference type="AlphaFoldDB" id="A0A6N3FNF2"/>
<accession>A0A6N3FNF2</accession>
<feature type="transmembrane region" description="Helical" evidence="1">
    <location>
        <begin position="48"/>
        <end position="75"/>
    </location>
</feature>
<dbReference type="GO" id="GO:0022857">
    <property type="term" value="F:transmembrane transporter activity"/>
    <property type="evidence" value="ECO:0007669"/>
    <property type="project" value="InterPro"/>
</dbReference>
<keyword evidence="1" id="KW-1133">Transmembrane helix</keyword>
<gene>
    <name evidence="2" type="primary">panT</name>
    <name evidence="2" type="ORF">CPLFYP93_02638</name>
</gene>
<name>A0A6N3FNF2_9CLOT</name>
<keyword evidence="1" id="KW-0812">Transmembrane</keyword>
<evidence type="ECO:0000313" key="2">
    <source>
        <dbReference type="EMBL" id="VYU53591.1"/>
    </source>
</evidence>
<keyword evidence="1" id="KW-0472">Membrane</keyword>